<gene>
    <name evidence="1" type="ORF">NP493_20g06005</name>
</gene>
<organism evidence="1 2">
    <name type="scientific">Ridgeia piscesae</name>
    <name type="common">Tubeworm</name>
    <dbReference type="NCBI Taxonomy" id="27915"/>
    <lineage>
        <taxon>Eukaryota</taxon>
        <taxon>Metazoa</taxon>
        <taxon>Spiralia</taxon>
        <taxon>Lophotrochozoa</taxon>
        <taxon>Annelida</taxon>
        <taxon>Polychaeta</taxon>
        <taxon>Sedentaria</taxon>
        <taxon>Canalipalpata</taxon>
        <taxon>Sabellida</taxon>
        <taxon>Siboglinidae</taxon>
        <taxon>Ridgeia</taxon>
    </lineage>
</organism>
<dbReference type="Pfam" id="PF13385">
    <property type="entry name" value="Laminin_G_3"/>
    <property type="match status" value="1"/>
</dbReference>
<dbReference type="Proteomes" id="UP001209878">
    <property type="component" value="Unassembled WGS sequence"/>
</dbReference>
<evidence type="ECO:0008006" key="3">
    <source>
        <dbReference type="Google" id="ProtNLM"/>
    </source>
</evidence>
<dbReference type="InterPro" id="IPR013320">
    <property type="entry name" value="ConA-like_dom_sf"/>
</dbReference>
<dbReference type="InterPro" id="IPR036508">
    <property type="entry name" value="Chitin-bd_dom_sf"/>
</dbReference>
<protein>
    <recommendedName>
        <fullName evidence="3">Laminin G domain-containing protein</fullName>
    </recommendedName>
</protein>
<comment type="caution">
    <text evidence="1">The sequence shown here is derived from an EMBL/GenBank/DDBJ whole genome shotgun (WGS) entry which is preliminary data.</text>
</comment>
<proteinExistence type="predicted"/>
<reference evidence="1" key="1">
    <citation type="journal article" date="2023" name="Mol. Biol. Evol.">
        <title>Third-Generation Sequencing Reveals the Adaptive Role of the Epigenome in Three Deep-Sea Polychaetes.</title>
        <authorList>
            <person name="Perez M."/>
            <person name="Aroh O."/>
            <person name="Sun Y."/>
            <person name="Lan Y."/>
            <person name="Juniper S.K."/>
            <person name="Young C.R."/>
            <person name="Angers B."/>
            <person name="Qian P.Y."/>
        </authorList>
    </citation>
    <scope>NUCLEOTIDE SEQUENCE</scope>
    <source>
        <strain evidence="1">R07B-5</strain>
    </source>
</reference>
<dbReference type="GO" id="GO:0008061">
    <property type="term" value="F:chitin binding"/>
    <property type="evidence" value="ECO:0007669"/>
    <property type="project" value="InterPro"/>
</dbReference>
<evidence type="ECO:0000313" key="1">
    <source>
        <dbReference type="EMBL" id="KAK2192921.1"/>
    </source>
</evidence>
<evidence type="ECO:0000313" key="2">
    <source>
        <dbReference type="Proteomes" id="UP001209878"/>
    </source>
</evidence>
<dbReference type="SUPFAM" id="SSF57625">
    <property type="entry name" value="Invertebrate chitin-binding proteins"/>
    <property type="match status" value="1"/>
</dbReference>
<sequence length="304" mass="33275">MVAGADSVYGLLGDPCDCQNYYQCEYNTTTNAFIALQRACNPCEKWDQDVLTCVRDESKGDCTWAPTTAGIGYCPLEVVEGNAYQFRLGNETMDCAPGTMFNLTVCTCVRYEPYFPMLRGITCVTFDEGIKASQGLWLYNANVEEADVDCKSGKCGFFNSTLQSKLELAYFSNAFDRFESFSLSFFFKRSAGEAGSRSLVDNAECDNEGSVFARSVAGGVQGSATNSSGVSATYENLAADDEWHQYAMSYDGETARFYVDGLFQAEEQLGGRLNRVKAPLVFGGCVCGGDCFFDGYLDTVRTTV</sequence>
<keyword evidence="2" id="KW-1185">Reference proteome</keyword>
<name>A0AAD9PE71_RIDPI</name>
<dbReference type="SUPFAM" id="SSF49899">
    <property type="entry name" value="Concanavalin A-like lectins/glucanases"/>
    <property type="match status" value="1"/>
</dbReference>
<dbReference type="AlphaFoldDB" id="A0AAD9PE71"/>
<dbReference type="Gene3D" id="2.60.120.200">
    <property type="match status" value="1"/>
</dbReference>
<accession>A0AAD9PE71</accession>
<dbReference type="EMBL" id="JAODUO010000020">
    <property type="protein sequence ID" value="KAK2192921.1"/>
    <property type="molecule type" value="Genomic_DNA"/>
</dbReference>